<dbReference type="GO" id="GO:0035556">
    <property type="term" value="P:intracellular signal transduction"/>
    <property type="evidence" value="ECO:0007669"/>
    <property type="project" value="InterPro"/>
</dbReference>
<feature type="compositionally biased region" description="Polar residues" evidence="2">
    <location>
        <begin position="499"/>
        <end position="521"/>
    </location>
</feature>
<evidence type="ECO:0000256" key="3">
    <source>
        <dbReference type="SAM" id="Phobius"/>
    </source>
</evidence>
<feature type="region of interest" description="Disordered" evidence="2">
    <location>
        <begin position="492"/>
        <end position="525"/>
    </location>
</feature>
<keyword evidence="1" id="KW-0677">Repeat</keyword>
<protein>
    <recommendedName>
        <fullName evidence="4">Doublecortin domain-containing protein</fullName>
    </recommendedName>
</protein>
<dbReference type="InterPro" id="IPR003533">
    <property type="entry name" value="Doublecortin_dom"/>
</dbReference>
<dbReference type="SMART" id="SM00537">
    <property type="entry name" value="DCX"/>
    <property type="match status" value="2"/>
</dbReference>
<feature type="compositionally biased region" description="Basic and acidic residues" evidence="2">
    <location>
        <begin position="116"/>
        <end position="138"/>
    </location>
</feature>
<sequence>MTTFFYFLCFTHEVGWILLVYAVALAHVRGFLIRRKMQHVQEEYMAMAKEIEGENISLLWNRGPVFMPQIITEGNARNHSSKGILHYTSIGSTVMDSSEDSQKVQPGCEPFTTANRGERDNWHLNDSDSQRTRPERDLSTNGPESYLANNGSLLSQDIGYLFGTDQENGRKLTDDVEWHKYQETNPRGSGCITGMESFKSENVHTERYLVHSNTDKLRQLETNTPEQTNNCIQEAKADNFIDPSQENSTWSMNCVQSLSLLASGIPLKNLHELRQHRSHLAMEMLWVQQAILSRKNAPAAVRNIYTPRNGHRVNNISDLINKGQYVAAGTEKFRKLDYLHTEVKPPAVLKRRDTQQVPRKVEIQARWRDDNHSPCIIHVFRNGDLRTPPFRVLLAPGILREWELVLTLLTEKANLYNGAVRRLCTLDGVSLSSGSELVSGEYYVAVGSEKYKCLPYEELLTLHRNKSRNNIRRRIPKAVGVKVYSVSQDGTSDAALIDPSTQGGSRRVQSTGVTENSSYKNPNREEESVFYAKPVRVRPTQKKGVDQEKNESIFKVQKTRHELEGAQEVKEDTHTHVEVPVDQRLAEVVQEEDFPKDRKAEHTVEFK</sequence>
<dbReference type="Pfam" id="PF03607">
    <property type="entry name" value="DCX"/>
    <property type="match status" value="2"/>
</dbReference>
<dbReference type="Ensembl" id="ENSLLET00000010322.1">
    <property type="protein sequence ID" value="ENSLLEP00000009938.1"/>
    <property type="gene ID" value="ENSLLEG00000005999.1"/>
</dbReference>
<evidence type="ECO:0000256" key="1">
    <source>
        <dbReference type="ARBA" id="ARBA00022737"/>
    </source>
</evidence>
<keyword evidence="3" id="KW-0812">Transmembrane</keyword>
<dbReference type="GO" id="GO:0005874">
    <property type="term" value="C:microtubule"/>
    <property type="evidence" value="ECO:0007669"/>
    <property type="project" value="TreeGrafter"/>
</dbReference>
<dbReference type="GeneTree" id="ENSGT00940000161946"/>
<evidence type="ECO:0000256" key="2">
    <source>
        <dbReference type="SAM" id="MobiDB-lite"/>
    </source>
</evidence>
<feature type="region of interest" description="Disordered" evidence="2">
    <location>
        <begin position="96"/>
        <end position="149"/>
    </location>
</feature>
<feature type="domain" description="Doublecortin" evidence="4">
    <location>
        <begin position="375"/>
        <end position="457"/>
    </location>
</feature>
<keyword evidence="3" id="KW-1133">Transmembrane helix</keyword>
<dbReference type="PROSITE" id="PS50309">
    <property type="entry name" value="DC"/>
    <property type="match status" value="2"/>
</dbReference>
<dbReference type="AlphaFoldDB" id="A0A8C5M9N1"/>
<dbReference type="FunFam" id="3.10.20.230:FF:000004">
    <property type="entry name" value="Doublecortin domain containing 2"/>
    <property type="match status" value="1"/>
</dbReference>
<dbReference type="Gene3D" id="3.10.20.230">
    <property type="entry name" value="Doublecortin domain"/>
    <property type="match status" value="2"/>
</dbReference>
<feature type="transmembrane region" description="Helical" evidence="3">
    <location>
        <begin position="14"/>
        <end position="32"/>
    </location>
</feature>
<name>A0A8C5M9N1_9ANUR</name>
<evidence type="ECO:0000259" key="4">
    <source>
        <dbReference type="PROSITE" id="PS50309"/>
    </source>
</evidence>
<keyword evidence="3" id="KW-0472">Membrane</keyword>
<reference evidence="5" key="2">
    <citation type="submission" date="2025-09" db="UniProtKB">
        <authorList>
            <consortium name="Ensembl"/>
        </authorList>
    </citation>
    <scope>IDENTIFICATION</scope>
</reference>
<proteinExistence type="predicted"/>
<dbReference type="GO" id="GO:0005815">
    <property type="term" value="C:microtubule organizing center"/>
    <property type="evidence" value="ECO:0007669"/>
    <property type="project" value="TreeGrafter"/>
</dbReference>
<dbReference type="SUPFAM" id="SSF89837">
    <property type="entry name" value="Doublecortin (DC)"/>
    <property type="match status" value="2"/>
</dbReference>
<evidence type="ECO:0000313" key="6">
    <source>
        <dbReference type="Proteomes" id="UP000694569"/>
    </source>
</evidence>
<reference evidence="5" key="1">
    <citation type="submission" date="2025-08" db="UniProtKB">
        <authorList>
            <consortium name="Ensembl"/>
        </authorList>
    </citation>
    <scope>IDENTIFICATION</scope>
</reference>
<organism evidence="5 6">
    <name type="scientific">Leptobrachium leishanense</name>
    <name type="common">Leishan spiny toad</name>
    <dbReference type="NCBI Taxonomy" id="445787"/>
    <lineage>
        <taxon>Eukaryota</taxon>
        <taxon>Metazoa</taxon>
        <taxon>Chordata</taxon>
        <taxon>Craniata</taxon>
        <taxon>Vertebrata</taxon>
        <taxon>Euteleostomi</taxon>
        <taxon>Amphibia</taxon>
        <taxon>Batrachia</taxon>
        <taxon>Anura</taxon>
        <taxon>Pelobatoidea</taxon>
        <taxon>Megophryidae</taxon>
        <taxon>Leptobrachium</taxon>
    </lineage>
</organism>
<keyword evidence="6" id="KW-1185">Reference proteome</keyword>
<evidence type="ECO:0000313" key="5">
    <source>
        <dbReference type="Ensembl" id="ENSLLEP00000009938.1"/>
    </source>
</evidence>
<dbReference type="PANTHER" id="PTHR23004:SF10">
    <property type="entry name" value="DOUBLECORTIN DOMAIN-CONTAINING PROTEIN 2B"/>
    <property type="match status" value="1"/>
</dbReference>
<dbReference type="Proteomes" id="UP000694569">
    <property type="component" value="Unplaced"/>
</dbReference>
<dbReference type="PANTHER" id="PTHR23004">
    <property type="entry name" value="DOUBLECORTIN DOMAIN CONTAINING 2"/>
    <property type="match status" value="1"/>
</dbReference>
<dbReference type="OrthoDB" id="1738954at2759"/>
<accession>A0A8C5M9N1</accession>
<feature type="domain" description="Doublecortin" evidence="4">
    <location>
        <begin position="298"/>
        <end position="339"/>
    </location>
</feature>
<feature type="compositionally biased region" description="Polar residues" evidence="2">
    <location>
        <begin position="139"/>
        <end position="149"/>
    </location>
</feature>
<dbReference type="InterPro" id="IPR036572">
    <property type="entry name" value="Doublecortin_dom_sf"/>
</dbReference>